<evidence type="ECO:0000256" key="1">
    <source>
        <dbReference type="ARBA" id="ARBA00006018"/>
    </source>
</evidence>
<dbReference type="PRINTS" id="PR00445">
    <property type="entry name" value="HUPFHYPC"/>
</dbReference>
<reference evidence="2 3" key="1">
    <citation type="submission" date="2021-04" db="EMBL/GenBank/DDBJ databases">
        <title>Molecular and phenotypic characterization and identification of bacterial isolates recovered from the Anatolian ground squirrels (Spermophilus xanthoprymnus) and which have the potential to form a new species in the Campylobacter genus.</title>
        <authorList>
            <person name="Aydin F."/>
            <person name="Abay S."/>
            <person name="Kayman T."/>
            <person name="Karakaya E."/>
            <person name="Mustak H.K."/>
            <person name="Mustak I.B."/>
            <person name="Bilgin N."/>
            <person name="Duzler A."/>
            <person name="Sahin O."/>
            <person name="Guran O."/>
            <person name="Saticioglu I.B."/>
        </authorList>
    </citation>
    <scope>NUCLEOTIDE SEQUENCE [LARGE SCALE GENOMIC DNA]</scope>
    <source>
        <strain evidence="3">faydin-G24</strain>
    </source>
</reference>
<dbReference type="Gene3D" id="2.30.30.140">
    <property type="match status" value="1"/>
</dbReference>
<gene>
    <name evidence="2" type="ORF">KDD93_05205</name>
</gene>
<dbReference type="Pfam" id="PF01455">
    <property type="entry name" value="HupF_HypC"/>
    <property type="match status" value="1"/>
</dbReference>
<dbReference type="PANTHER" id="PTHR35177">
    <property type="entry name" value="HYDROGENASE MATURATION FACTOR HYBG"/>
    <property type="match status" value="1"/>
</dbReference>
<keyword evidence="3" id="KW-1185">Reference proteome</keyword>
<dbReference type="SUPFAM" id="SSF159127">
    <property type="entry name" value="HupF/HypC-like"/>
    <property type="match status" value="1"/>
</dbReference>
<dbReference type="PANTHER" id="PTHR35177:SF2">
    <property type="entry name" value="HYDROGENASE MATURATION FACTOR HYBG"/>
    <property type="match status" value="1"/>
</dbReference>
<accession>A0ABS5HKD6</accession>
<protein>
    <submittedName>
        <fullName evidence="2">HypC/HybG/HupF family hydrogenase formation chaperone</fullName>
    </submittedName>
</protein>
<organism evidence="2 3">
    <name type="scientific">Campylobacter anatolicus</name>
    <dbReference type="NCBI Taxonomy" id="2829105"/>
    <lineage>
        <taxon>Bacteria</taxon>
        <taxon>Pseudomonadati</taxon>
        <taxon>Campylobacterota</taxon>
        <taxon>Epsilonproteobacteria</taxon>
        <taxon>Campylobacterales</taxon>
        <taxon>Campylobacteraceae</taxon>
        <taxon>Campylobacter</taxon>
    </lineage>
</organism>
<dbReference type="Proteomes" id="UP000682951">
    <property type="component" value="Unassembled WGS sequence"/>
</dbReference>
<evidence type="ECO:0000313" key="2">
    <source>
        <dbReference type="EMBL" id="MBR8463972.1"/>
    </source>
</evidence>
<dbReference type="InterPro" id="IPR001109">
    <property type="entry name" value="Hydrogenase_HupF/HypC"/>
</dbReference>
<sequence length="106" mass="11819">MCLSIPSKVIEVDENNVALVETLGVQRRVSLDLIAEPVVVGEYVLIHVGYAMEKIDAQYALESIEIYRQMADDMKNGVIDADDGDMGLRDMQMREILSLSKSENEA</sequence>
<dbReference type="NCBIfam" id="TIGR00074">
    <property type="entry name" value="hypC_hupF"/>
    <property type="match status" value="1"/>
</dbReference>
<dbReference type="RefSeq" id="WP_212141978.1">
    <property type="nucleotide sequence ID" value="NZ_JAGSSW010000004.1"/>
</dbReference>
<proteinExistence type="inferred from homology"/>
<comment type="similarity">
    <text evidence="1">Belongs to the HupF/HypC family.</text>
</comment>
<dbReference type="EMBL" id="JAGSSW010000004">
    <property type="protein sequence ID" value="MBR8463972.1"/>
    <property type="molecule type" value="Genomic_DNA"/>
</dbReference>
<comment type="caution">
    <text evidence="2">The sequence shown here is derived from an EMBL/GenBank/DDBJ whole genome shotgun (WGS) entry which is preliminary data.</text>
</comment>
<name>A0ABS5HKD6_9BACT</name>
<evidence type="ECO:0000313" key="3">
    <source>
        <dbReference type="Proteomes" id="UP000682951"/>
    </source>
</evidence>